<keyword evidence="14" id="KW-0732">Signal</keyword>
<evidence type="ECO:0000256" key="6">
    <source>
        <dbReference type="ARBA" id="ARBA00022512"/>
    </source>
</evidence>
<reference evidence="16" key="1">
    <citation type="submission" date="2023-03" db="EMBL/GenBank/DDBJ databases">
        <authorList>
            <person name="Julca I."/>
        </authorList>
    </citation>
    <scope>NUCLEOTIDE SEQUENCE</scope>
</reference>
<feature type="region of interest" description="Disordered" evidence="13">
    <location>
        <begin position="226"/>
        <end position="266"/>
    </location>
</feature>
<evidence type="ECO:0000313" key="17">
    <source>
        <dbReference type="Proteomes" id="UP001161247"/>
    </source>
</evidence>
<keyword evidence="7" id="KW-0964">Secreted</keyword>
<evidence type="ECO:0000256" key="5">
    <source>
        <dbReference type="ARBA" id="ARBA00013229"/>
    </source>
</evidence>
<comment type="catalytic activity">
    <reaction evidence="11">
        <text>[(1-&gt;4)-alpha-D-galacturonosyl methyl ester](n) + n H2O = [(1-&gt;4)-alpha-D-galacturonosyl](n) + n methanol + n H(+)</text>
        <dbReference type="Rhea" id="RHEA:22380"/>
        <dbReference type="Rhea" id="RHEA-COMP:14570"/>
        <dbReference type="Rhea" id="RHEA-COMP:14573"/>
        <dbReference type="ChEBI" id="CHEBI:15377"/>
        <dbReference type="ChEBI" id="CHEBI:15378"/>
        <dbReference type="ChEBI" id="CHEBI:17790"/>
        <dbReference type="ChEBI" id="CHEBI:140522"/>
        <dbReference type="ChEBI" id="CHEBI:140523"/>
        <dbReference type="EC" id="3.1.1.11"/>
    </reaction>
</comment>
<dbReference type="SUPFAM" id="SSF101148">
    <property type="entry name" value="Plant invertase/pectin methylesterase inhibitor"/>
    <property type="match status" value="2"/>
</dbReference>
<dbReference type="InterPro" id="IPR006501">
    <property type="entry name" value="Pectinesterase_inhib_dom"/>
</dbReference>
<dbReference type="InterPro" id="IPR000070">
    <property type="entry name" value="Pectinesterase_cat"/>
</dbReference>
<dbReference type="Proteomes" id="UP001161247">
    <property type="component" value="Chromosome 4"/>
</dbReference>
<evidence type="ECO:0000256" key="13">
    <source>
        <dbReference type="SAM" id="MobiDB-lite"/>
    </source>
</evidence>
<name>A0AAV1D9X4_OLDCO</name>
<gene>
    <name evidence="16" type="ORF">OLC1_LOCUS12764</name>
</gene>
<keyword evidence="8" id="KW-0378">Hydrolase</keyword>
<comment type="similarity">
    <text evidence="3">In the N-terminal section; belongs to the PMEI family.</text>
</comment>
<protein>
    <recommendedName>
        <fullName evidence="5">pectinesterase</fullName>
        <ecNumber evidence="5">3.1.1.11</ecNumber>
    </recommendedName>
</protein>
<evidence type="ECO:0000256" key="10">
    <source>
        <dbReference type="ARBA" id="ARBA00023316"/>
    </source>
</evidence>
<proteinExistence type="inferred from homology"/>
<comment type="subcellular location">
    <subcellularLocation>
        <location evidence="1">Secreted</location>
        <location evidence="1">Cell wall</location>
    </subcellularLocation>
</comment>
<comment type="similarity">
    <text evidence="4">In the C-terminal section; belongs to the pectinesterase family.</text>
</comment>
<feature type="chain" id="PRO_5043404448" description="pectinesterase" evidence="14">
    <location>
        <begin position="35"/>
        <end position="864"/>
    </location>
</feature>
<evidence type="ECO:0000256" key="12">
    <source>
        <dbReference type="PROSITE-ProRule" id="PRU10040"/>
    </source>
</evidence>
<sequence length="864" mass="92964">MFTKLSSSSTMAYPSPLILAVVLFVALFVSSAFSRHAPPPPDITSLCAQTPDPETCENSFIQNSKYYFSSSDHLTNQKLNLNVLGLISIRLDLLVPTASRAADDTLNIASNVKPSHRAKTAWNDCAKLTKACVRDLLDIGDPRATRCAADVEARLSAARTRLDTCHDGLKEAGQGGDSLLPSTINIVITLISQALASIVKVHPIIGPTNRHKGSFPTWVSPRDRKLLQAPAPPTSPVTTPPTTPSAPPPNTLTPPPPPPPPLTPTTNNIVVAKDGTGHFTTIGEAVAYASLVSNGLSRIVIYIKGGEYVENVEITRDAMNIMFVGDGIGNTIITGSRSVGGTPGMTTFQSATVGFSRQHPPKSDIKSWCAETPHPKTCEYFFTHSPKYSSPIKGKPDFLKKSLLIALERAVRAAADTYRLGSKLKNPREKAAWYDCLELYDIAIQNMNEIVNPHTKCSDKDAQTWLSTALTNIETCKQGFTEVGEADYMLPTLSSDSYNVSSLISNTLAVNNVPFSEPIYQGGFPNWVSPGDRKLLQAGAVPSPVVIIRPNFVVAKDGSGNFTTVGAAVAAASKIANNVTRTVIYIKAGTYSESVEIGKKVRNIMFVGDGIGKTIITGSKSVAGSGTTTFRSATVAAVGPGFIARGITFRNTAGPQNHQAVAFRSDSDYSVFYQCSFEGYQDTLYAHSNRQFYRDCNIYGTVDYIFGNAAVVFQNCTLYSRNPPNKINTITAQGRIDKNQNTGISIHNSRILAAPDLAPVQGSVKTYLGRPWKQYSRTVVMKSYMGSLIDPAGWLPWNGDFALSTLYYGEYANTGPGSATGGRVKWGGYRPTMTPAEASKFTVTGLIGGSSWLPGTNVTFNSDL</sequence>
<dbReference type="Pfam" id="PF04043">
    <property type="entry name" value="PMEI"/>
    <property type="match status" value="2"/>
</dbReference>
<dbReference type="EC" id="3.1.1.11" evidence="5"/>
<evidence type="ECO:0000256" key="14">
    <source>
        <dbReference type="SAM" id="SignalP"/>
    </source>
</evidence>
<comment type="pathway">
    <text evidence="2">Glycan metabolism; pectin degradation; 2-dehydro-3-deoxy-D-gluconate from pectin: step 1/5.</text>
</comment>
<dbReference type="GO" id="GO:0004857">
    <property type="term" value="F:enzyme inhibitor activity"/>
    <property type="evidence" value="ECO:0007669"/>
    <property type="project" value="InterPro"/>
</dbReference>
<keyword evidence="10" id="KW-0961">Cell wall biogenesis/degradation</keyword>
<feature type="domain" description="Pectinesterase inhibitor" evidence="15">
    <location>
        <begin position="360"/>
        <end position="510"/>
    </location>
</feature>
<feature type="active site" evidence="12">
    <location>
        <position position="703"/>
    </location>
</feature>
<dbReference type="GO" id="GO:0030599">
    <property type="term" value="F:pectinesterase activity"/>
    <property type="evidence" value="ECO:0007669"/>
    <property type="project" value="UniProtKB-EC"/>
</dbReference>
<evidence type="ECO:0000256" key="7">
    <source>
        <dbReference type="ARBA" id="ARBA00022525"/>
    </source>
</evidence>
<dbReference type="PROSITE" id="PS00503">
    <property type="entry name" value="PECTINESTERASE_2"/>
    <property type="match status" value="1"/>
</dbReference>
<dbReference type="SUPFAM" id="SSF51126">
    <property type="entry name" value="Pectin lyase-like"/>
    <property type="match status" value="2"/>
</dbReference>
<evidence type="ECO:0000256" key="9">
    <source>
        <dbReference type="ARBA" id="ARBA00023085"/>
    </source>
</evidence>
<dbReference type="PANTHER" id="PTHR31707">
    <property type="entry name" value="PECTINESTERASE"/>
    <property type="match status" value="1"/>
</dbReference>
<dbReference type="InterPro" id="IPR033131">
    <property type="entry name" value="Pectinesterase_Asp_AS"/>
</dbReference>
<dbReference type="FunFam" id="2.160.20.10:FF:000001">
    <property type="entry name" value="Pectinesterase"/>
    <property type="match status" value="1"/>
</dbReference>
<dbReference type="InterPro" id="IPR035513">
    <property type="entry name" value="Invertase/methylesterase_inhib"/>
</dbReference>
<evidence type="ECO:0000256" key="2">
    <source>
        <dbReference type="ARBA" id="ARBA00005184"/>
    </source>
</evidence>
<evidence type="ECO:0000256" key="1">
    <source>
        <dbReference type="ARBA" id="ARBA00004191"/>
    </source>
</evidence>
<dbReference type="Pfam" id="PF01095">
    <property type="entry name" value="Pectinesterase"/>
    <property type="match status" value="2"/>
</dbReference>
<feature type="compositionally biased region" description="Pro residues" evidence="13">
    <location>
        <begin position="230"/>
        <end position="263"/>
    </location>
</feature>
<dbReference type="InterPro" id="IPR012334">
    <property type="entry name" value="Pectin_lyas_fold"/>
</dbReference>
<keyword evidence="6" id="KW-0134">Cell wall</keyword>
<accession>A0AAV1D9X4</accession>
<evidence type="ECO:0000256" key="3">
    <source>
        <dbReference type="ARBA" id="ARBA00006027"/>
    </source>
</evidence>
<keyword evidence="17" id="KW-1185">Reference proteome</keyword>
<dbReference type="InterPro" id="IPR011050">
    <property type="entry name" value="Pectin_lyase_fold/virulence"/>
</dbReference>
<feature type="domain" description="Pectinesterase inhibitor" evidence="15">
    <location>
        <begin position="38"/>
        <end position="197"/>
    </location>
</feature>
<organism evidence="16 17">
    <name type="scientific">Oldenlandia corymbosa var. corymbosa</name>
    <dbReference type="NCBI Taxonomy" id="529605"/>
    <lineage>
        <taxon>Eukaryota</taxon>
        <taxon>Viridiplantae</taxon>
        <taxon>Streptophyta</taxon>
        <taxon>Embryophyta</taxon>
        <taxon>Tracheophyta</taxon>
        <taxon>Spermatophyta</taxon>
        <taxon>Magnoliopsida</taxon>
        <taxon>eudicotyledons</taxon>
        <taxon>Gunneridae</taxon>
        <taxon>Pentapetalae</taxon>
        <taxon>asterids</taxon>
        <taxon>lamiids</taxon>
        <taxon>Gentianales</taxon>
        <taxon>Rubiaceae</taxon>
        <taxon>Rubioideae</taxon>
        <taxon>Spermacoceae</taxon>
        <taxon>Hedyotis-Oldenlandia complex</taxon>
        <taxon>Oldenlandia</taxon>
    </lineage>
</organism>
<dbReference type="SMART" id="SM00856">
    <property type="entry name" value="PMEI"/>
    <property type="match status" value="2"/>
</dbReference>
<evidence type="ECO:0000256" key="8">
    <source>
        <dbReference type="ARBA" id="ARBA00022801"/>
    </source>
</evidence>
<dbReference type="EMBL" id="OX459121">
    <property type="protein sequence ID" value="CAI9103652.1"/>
    <property type="molecule type" value="Genomic_DNA"/>
</dbReference>
<evidence type="ECO:0000256" key="11">
    <source>
        <dbReference type="ARBA" id="ARBA00047928"/>
    </source>
</evidence>
<dbReference type="Gene3D" id="2.160.20.10">
    <property type="entry name" value="Single-stranded right-handed beta-helix, Pectin lyase-like"/>
    <property type="match status" value="2"/>
</dbReference>
<evidence type="ECO:0000259" key="15">
    <source>
        <dbReference type="SMART" id="SM00856"/>
    </source>
</evidence>
<dbReference type="AlphaFoldDB" id="A0AAV1D9X4"/>
<dbReference type="Gene3D" id="1.20.140.40">
    <property type="entry name" value="Invertase/pectin methylesterase inhibitor family protein"/>
    <property type="match status" value="2"/>
</dbReference>
<dbReference type="GO" id="GO:0042545">
    <property type="term" value="P:cell wall modification"/>
    <property type="evidence" value="ECO:0007669"/>
    <property type="project" value="InterPro"/>
</dbReference>
<feature type="signal peptide" evidence="14">
    <location>
        <begin position="1"/>
        <end position="34"/>
    </location>
</feature>
<evidence type="ECO:0000256" key="4">
    <source>
        <dbReference type="ARBA" id="ARBA00007786"/>
    </source>
</evidence>
<keyword evidence="9" id="KW-0063">Aspartyl esterase</keyword>
<dbReference type="NCBIfam" id="TIGR01614">
    <property type="entry name" value="PME_inhib"/>
    <property type="match status" value="2"/>
</dbReference>
<dbReference type="CDD" id="cd15798">
    <property type="entry name" value="PMEI-like_3"/>
    <property type="match status" value="2"/>
</dbReference>
<evidence type="ECO:0000313" key="16">
    <source>
        <dbReference type="EMBL" id="CAI9103652.1"/>
    </source>
</evidence>